<gene>
    <name evidence="2" type="ORF">SAMN04487910_2247</name>
</gene>
<accession>A0A1H7PL87</accession>
<dbReference type="RefSeq" id="WP_091408311.1">
    <property type="nucleotide sequence ID" value="NZ_FOAB01000004.1"/>
</dbReference>
<evidence type="ECO:0000256" key="1">
    <source>
        <dbReference type="SAM" id="SignalP"/>
    </source>
</evidence>
<dbReference type="EMBL" id="FOAB01000004">
    <property type="protein sequence ID" value="SEL36560.1"/>
    <property type="molecule type" value="Genomic_DNA"/>
</dbReference>
<dbReference type="InterPro" id="IPR014469">
    <property type="entry name" value="DUF2271"/>
</dbReference>
<evidence type="ECO:0000313" key="3">
    <source>
        <dbReference type="Proteomes" id="UP000198521"/>
    </source>
</evidence>
<evidence type="ECO:0000313" key="2">
    <source>
        <dbReference type="EMBL" id="SEL36560.1"/>
    </source>
</evidence>
<evidence type="ECO:0008006" key="4">
    <source>
        <dbReference type="Google" id="ProtNLM"/>
    </source>
</evidence>
<dbReference type="Pfam" id="PF10029">
    <property type="entry name" value="DUF2271"/>
    <property type="match status" value="1"/>
</dbReference>
<organism evidence="2 3">
    <name type="scientific">Aquimarina amphilecti</name>
    <dbReference type="NCBI Taxonomy" id="1038014"/>
    <lineage>
        <taxon>Bacteria</taxon>
        <taxon>Pseudomonadati</taxon>
        <taxon>Bacteroidota</taxon>
        <taxon>Flavobacteriia</taxon>
        <taxon>Flavobacteriales</taxon>
        <taxon>Flavobacteriaceae</taxon>
        <taxon>Aquimarina</taxon>
    </lineage>
</organism>
<protein>
    <recommendedName>
        <fullName evidence="4">Flagellin biosynthesis protein FlgD</fullName>
    </recommendedName>
</protein>
<dbReference type="STRING" id="1038014.SAMN04487910_2247"/>
<feature type="chain" id="PRO_5011445730" description="Flagellin biosynthesis protein FlgD" evidence="1">
    <location>
        <begin position="23"/>
        <end position="162"/>
    </location>
</feature>
<name>A0A1H7PL87_AQUAM</name>
<dbReference type="AlphaFoldDB" id="A0A1H7PL87"/>
<feature type="signal peptide" evidence="1">
    <location>
        <begin position="1"/>
        <end position="22"/>
    </location>
</feature>
<sequence length="162" mass="18568">MKTIFRIVLLTVSAVFTLVSFTSEPNTTSLKCMIQMVNYTGEGAYVVISLIKPEGEYNQTLYVQGKDSEWYSDITEWWKFYGKRRLDIDAISGATIAGGERTVSIIKIPKDRIDAGYKIRFETAVEDQEYYKKDVEFELTSETLASKVKGKGFIRYVRMLPQ</sequence>
<keyword evidence="3" id="KW-1185">Reference proteome</keyword>
<dbReference type="OrthoDB" id="1430845at2"/>
<dbReference type="Proteomes" id="UP000198521">
    <property type="component" value="Unassembled WGS sequence"/>
</dbReference>
<proteinExistence type="predicted"/>
<keyword evidence="1" id="KW-0732">Signal</keyword>
<reference evidence="3" key="1">
    <citation type="submission" date="2016-10" db="EMBL/GenBank/DDBJ databases">
        <authorList>
            <person name="Varghese N."/>
            <person name="Submissions S."/>
        </authorList>
    </citation>
    <scope>NUCLEOTIDE SEQUENCE [LARGE SCALE GENOMIC DNA]</scope>
    <source>
        <strain evidence="3">DSM 25232 / NCIMB 14723 / 92V</strain>
    </source>
</reference>